<dbReference type="GO" id="GO:0000160">
    <property type="term" value="P:phosphorelay signal transduction system"/>
    <property type="evidence" value="ECO:0007669"/>
    <property type="project" value="UniProtKB-KW"/>
</dbReference>
<feature type="region of interest" description="Disordered" evidence="6">
    <location>
        <begin position="16"/>
        <end position="39"/>
    </location>
</feature>
<keyword evidence="4 8" id="KW-0418">Kinase</keyword>
<feature type="compositionally biased region" description="Low complexity" evidence="6">
    <location>
        <begin position="25"/>
        <end position="36"/>
    </location>
</feature>
<proteinExistence type="predicted"/>
<evidence type="ECO:0000256" key="6">
    <source>
        <dbReference type="SAM" id="MobiDB-lite"/>
    </source>
</evidence>
<evidence type="ECO:0000256" key="1">
    <source>
        <dbReference type="ARBA" id="ARBA00000085"/>
    </source>
</evidence>
<dbReference type="CDD" id="cd16917">
    <property type="entry name" value="HATPase_UhpB-NarQ-NarX-like"/>
    <property type="match status" value="1"/>
</dbReference>
<protein>
    <recommendedName>
        <fullName evidence="2">histidine kinase</fullName>
        <ecNumber evidence="2">2.7.13.3</ecNumber>
    </recommendedName>
</protein>
<dbReference type="PANTHER" id="PTHR24421">
    <property type="entry name" value="NITRATE/NITRITE SENSOR PROTEIN NARX-RELATED"/>
    <property type="match status" value="1"/>
</dbReference>
<dbReference type="GO" id="GO:0004673">
    <property type="term" value="F:protein histidine kinase activity"/>
    <property type="evidence" value="ECO:0007669"/>
    <property type="project" value="UniProtKB-EC"/>
</dbReference>
<evidence type="ECO:0000256" key="5">
    <source>
        <dbReference type="ARBA" id="ARBA00023012"/>
    </source>
</evidence>
<dbReference type="SMART" id="SM00387">
    <property type="entry name" value="HATPase_c"/>
    <property type="match status" value="1"/>
</dbReference>
<sequence length="226" mass="23151">MPRRGGSRGCRARWWRSVGDAPGGSAARRSAARQSATVAGRSIETAGSFPASGAGSHQAHLPLRATLGVLRQVDEEAPTAPIPGLAGINDLIVSATRAGLDVRVDESGTGPPLPAAVDLAAYRIVQESLTNAARHSGARHVTIRIHRDDRQLTIGIEDDGRGPAPAGNAGGTGIAGMTERARALDGLLSARPGPAGGFVVRAQLLFTVPGKPMDEWGADDQDPAGG</sequence>
<dbReference type="SUPFAM" id="SSF55874">
    <property type="entry name" value="ATPase domain of HSP90 chaperone/DNA topoisomerase II/histidine kinase"/>
    <property type="match status" value="1"/>
</dbReference>
<dbReference type="EC" id="2.7.13.3" evidence="2"/>
<dbReference type="RefSeq" id="WP_091280917.1">
    <property type="nucleotide sequence ID" value="NZ_FAOZ01000017.1"/>
</dbReference>
<gene>
    <name evidence="8" type="ORF">Ga0074812_117108</name>
</gene>
<name>A0A0S4QRE7_9ACTN</name>
<evidence type="ECO:0000313" key="8">
    <source>
        <dbReference type="EMBL" id="CUU58199.1"/>
    </source>
</evidence>
<evidence type="ECO:0000256" key="2">
    <source>
        <dbReference type="ARBA" id="ARBA00012438"/>
    </source>
</evidence>
<evidence type="ECO:0000256" key="4">
    <source>
        <dbReference type="ARBA" id="ARBA00022777"/>
    </source>
</evidence>
<dbReference type="AlphaFoldDB" id="A0A0S4QRE7"/>
<keyword evidence="5" id="KW-0902">Two-component regulatory system</keyword>
<dbReference type="Proteomes" id="UP000198802">
    <property type="component" value="Unassembled WGS sequence"/>
</dbReference>
<evidence type="ECO:0000313" key="9">
    <source>
        <dbReference type="Proteomes" id="UP000198802"/>
    </source>
</evidence>
<dbReference type="EMBL" id="FAOZ01000017">
    <property type="protein sequence ID" value="CUU58199.1"/>
    <property type="molecule type" value="Genomic_DNA"/>
</dbReference>
<dbReference type="InterPro" id="IPR036890">
    <property type="entry name" value="HATPase_C_sf"/>
</dbReference>
<evidence type="ECO:0000256" key="3">
    <source>
        <dbReference type="ARBA" id="ARBA00022679"/>
    </source>
</evidence>
<keyword evidence="9" id="KW-1185">Reference proteome</keyword>
<accession>A0A0S4QRE7</accession>
<comment type="catalytic activity">
    <reaction evidence="1">
        <text>ATP + protein L-histidine = ADP + protein N-phospho-L-histidine.</text>
        <dbReference type="EC" id="2.7.13.3"/>
    </reaction>
</comment>
<dbReference type="Pfam" id="PF02518">
    <property type="entry name" value="HATPase_c"/>
    <property type="match status" value="1"/>
</dbReference>
<feature type="domain" description="Histidine kinase/HSP90-like ATPase" evidence="7">
    <location>
        <begin position="116"/>
        <end position="212"/>
    </location>
</feature>
<reference evidence="9" key="1">
    <citation type="submission" date="2015-11" db="EMBL/GenBank/DDBJ databases">
        <authorList>
            <person name="Varghese N."/>
        </authorList>
    </citation>
    <scope>NUCLEOTIDE SEQUENCE [LARGE SCALE GENOMIC DNA]</scope>
    <source>
        <strain evidence="9">DSM 45899</strain>
    </source>
</reference>
<dbReference type="PANTHER" id="PTHR24421:SF10">
    <property type="entry name" value="NITRATE_NITRITE SENSOR PROTEIN NARQ"/>
    <property type="match status" value="1"/>
</dbReference>
<keyword evidence="3" id="KW-0808">Transferase</keyword>
<organism evidence="8 9">
    <name type="scientific">Parafrankia irregularis</name>
    <dbReference type="NCBI Taxonomy" id="795642"/>
    <lineage>
        <taxon>Bacteria</taxon>
        <taxon>Bacillati</taxon>
        <taxon>Actinomycetota</taxon>
        <taxon>Actinomycetes</taxon>
        <taxon>Frankiales</taxon>
        <taxon>Frankiaceae</taxon>
        <taxon>Parafrankia</taxon>
    </lineage>
</organism>
<evidence type="ECO:0000259" key="7">
    <source>
        <dbReference type="SMART" id="SM00387"/>
    </source>
</evidence>
<dbReference type="InterPro" id="IPR050482">
    <property type="entry name" value="Sensor_HK_TwoCompSys"/>
</dbReference>
<dbReference type="InterPro" id="IPR003594">
    <property type="entry name" value="HATPase_dom"/>
</dbReference>
<dbReference type="Gene3D" id="3.30.565.10">
    <property type="entry name" value="Histidine kinase-like ATPase, C-terminal domain"/>
    <property type="match status" value="1"/>
</dbReference>